<accession>A0A9J6DTJ0</accession>
<reference evidence="1" key="1">
    <citation type="journal article" date="2020" name="Cell">
        <title>Large-Scale Comparative Analyses of Tick Genomes Elucidate Their Genetic Diversity and Vector Capacities.</title>
        <authorList>
            <consortium name="Tick Genome and Microbiome Consortium (TIGMIC)"/>
            <person name="Jia N."/>
            <person name="Wang J."/>
            <person name="Shi W."/>
            <person name="Du L."/>
            <person name="Sun Y."/>
            <person name="Zhan W."/>
            <person name="Jiang J.F."/>
            <person name="Wang Q."/>
            <person name="Zhang B."/>
            <person name="Ji P."/>
            <person name="Bell-Sakyi L."/>
            <person name="Cui X.M."/>
            <person name="Yuan T.T."/>
            <person name="Jiang B.G."/>
            <person name="Yang W.F."/>
            <person name="Lam T.T."/>
            <person name="Chang Q.C."/>
            <person name="Ding S.J."/>
            <person name="Wang X.J."/>
            <person name="Zhu J.G."/>
            <person name="Ruan X.D."/>
            <person name="Zhao L."/>
            <person name="Wei J.T."/>
            <person name="Ye R.Z."/>
            <person name="Que T.C."/>
            <person name="Du C.H."/>
            <person name="Zhou Y.H."/>
            <person name="Cheng J.X."/>
            <person name="Dai P.F."/>
            <person name="Guo W.B."/>
            <person name="Han X.H."/>
            <person name="Huang E.J."/>
            <person name="Li L.F."/>
            <person name="Wei W."/>
            <person name="Gao Y.C."/>
            <person name="Liu J.Z."/>
            <person name="Shao H.Z."/>
            <person name="Wang X."/>
            <person name="Wang C.C."/>
            <person name="Yang T.C."/>
            <person name="Huo Q.B."/>
            <person name="Li W."/>
            <person name="Chen H.Y."/>
            <person name="Chen S.E."/>
            <person name="Zhou L.G."/>
            <person name="Ni X.B."/>
            <person name="Tian J.H."/>
            <person name="Sheng Y."/>
            <person name="Liu T."/>
            <person name="Pan Y.S."/>
            <person name="Xia L.Y."/>
            <person name="Li J."/>
            <person name="Zhao F."/>
            <person name="Cao W.C."/>
        </authorList>
    </citation>
    <scope>NUCLEOTIDE SEQUENCE</scope>
    <source>
        <strain evidence="1">Rmic-2018</strain>
    </source>
</reference>
<sequence length="187" mass="21163">MDQAELDNNYKKDITCHLTHSVDIAYGMVLSRSGSETVRKKVSLRPLLKVQVLDGSNVALQAMAEITSCQSNPNNIEKMRVPFAFQVFGNKMLNGLRLYESWNTSVEAYNRCSSSLGLQDPYLMAMLNLVFLPPCLSQTCWETKSLEKVTSSKVFLVTMTFPLQELKSRALFQIMLHVFKQKVMIGL</sequence>
<name>A0A9J6DTJ0_RHIMP</name>
<proteinExistence type="predicted"/>
<evidence type="ECO:0000313" key="1">
    <source>
        <dbReference type="EMBL" id="KAH8025427.1"/>
    </source>
</evidence>
<reference evidence="1" key="2">
    <citation type="submission" date="2021-09" db="EMBL/GenBank/DDBJ databases">
        <authorList>
            <person name="Jia N."/>
            <person name="Wang J."/>
            <person name="Shi W."/>
            <person name="Du L."/>
            <person name="Sun Y."/>
            <person name="Zhan W."/>
            <person name="Jiang J."/>
            <person name="Wang Q."/>
            <person name="Zhang B."/>
            <person name="Ji P."/>
            <person name="Sakyi L.B."/>
            <person name="Cui X."/>
            <person name="Yuan T."/>
            <person name="Jiang B."/>
            <person name="Yang W."/>
            <person name="Lam T.T.-Y."/>
            <person name="Chang Q."/>
            <person name="Ding S."/>
            <person name="Wang X."/>
            <person name="Zhu J."/>
            <person name="Ruan X."/>
            <person name="Zhao L."/>
            <person name="Wei J."/>
            <person name="Que T."/>
            <person name="Du C."/>
            <person name="Cheng J."/>
            <person name="Dai P."/>
            <person name="Han X."/>
            <person name="Huang E."/>
            <person name="Gao Y."/>
            <person name="Liu J."/>
            <person name="Shao H."/>
            <person name="Ye R."/>
            <person name="Li L."/>
            <person name="Wei W."/>
            <person name="Wang X."/>
            <person name="Wang C."/>
            <person name="Huo Q."/>
            <person name="Li W."/>
            <person name="Guo W."/>
            <person name="Chen H."/>
            <person name="Chen S."/>
            <person name="Zhou L."/>
            <person name="Zhou L."/>
            <person name="Ni X."/>
            <person name="Tian J."/>
            <person name="Zhou Y."/>
            <person name="Sheng Y."/>
            <person name="Liu T."/>
            <person name="Pan Y."/>
            <person name="Xia L."/>
            <person name="Li J."/>
            <person name="Zhao F."/>
            <person name="Cao W."/>
        </authorList>
    </citation>
    <scope>NUCLEOTIDE SEQUENCE</scope>
    <source>
        <strain evidence="1">Rmic-2018</strain>
        <tissue evidence="1">Larvae</tissue>
    </source>
</reference>
<keyword evidence="2" id="KW-1185">Reference proteome</keyword>
<evidence type="ECO:0000313" key="2">
    <source>
        <dbReference type="Proteomes" id="UP000821866"/>
    </source>
</evidence>
<gene>
    <name evidence="1" type="ORF">HPB51_007742</name>
</gene>
<dbReference type="EMBL" id="JABSTU010000007">
    <property type="protein sequence ID" value="KAH8025427.1"/>
    <property type="molecule type" value="Genomic_DNA"/>
</dbReference>
<dbReference type="AlphaFoldDB" id="A0A9J6DTJ0"/>
<comment type="caution">
    <text evidence="1">The sequence shown here is derived from an EMBL/GenBank/DDBJ whole genome shotgun (WGS) entry which is preliminary data.</text>
</comment>
<dbReference type="Proteomes" id="UP000821866">
    <property type="component" value="Unassembled WGS sequence"/>
</dbReference>
<protein>
    <submittedName>
        <fullName evidence="1">Uncharacterized protein</fullName>
    </submittedName>
</protein>
<organism evidence="1 2">
    <name type="scientific">Rhipicephalus microplus</name>
    <name type="common">Cattle tick</name>
    <name type="synonym">Boophilus microplus</name>
    <dbReference type="NCBI Taxonomy" id="6941"/>
    <lineage>
        <taxon>Eukaryota</taxon>
        <taxon>Metazoa</taxon>
        <taxon>Ecdysozoa</taxon>
        <taxon>Arthropoda</taxon>
        <taxon>Chelicerata</taxon>
        <taxon>Arachnida</taxon>
        <taxon>Acari</taxon>
        <taxon>Parasitiformes</taxon>
        <taxon>Ixodida</taxon>
        <taxon>Ixodoidea</taxon>
        <taxon>Ixodidae</taxon>
        <taxon>Rhipicephalinae</taxon>
        <taxon>Rhipicephalus</taxon>
        <taxon>Boophilus</taxon>
    </lineage>
</organism>